<protein>
    <submittedName>
        <fullName evidence="2">Uncharacterized protein</fullName>
    </submittedName>
</protein>
<evidence type="ECO:0000313" key="2">
    <source>
        <dbReference type="EMBL" id="RVW31713.1"/>
    </source>
</evidence>
<dbReference type="EMBL" id="QGNW01001744">
    <property type="protein sequence ID" value="RVW31713.1"/>
    <property type="molecule type" value="Genomic_DNA"/>
</dbReference>
<proteinExistence type="predicted"/>
<dbReference type="Proteomes" id="UP000288805">
    <property type="component" value="Unassembled WGS sequence"/>
</dbReference>
<accession>A0A438D8D7</accession>
<sequence>MAEKLKQVLGFFGKNPERYKGKVVEKVTMGGSYATMVRKSPTGNPNVVAIKDLEEARRVVSSGSCAWEGTQVRLEHWSPRDEVDRQSREVRGEEDPRAGQRVMKGWGAGGSRCCTRQTMGRCCRGPNRGPKGNKKGGWPSLLFGSMDLKNKGVGWSEHSHSPEAEFFAARENEDIRKLQEGVRLTVTDRAA</sequence>
<dbReference type="AlphaFoldDB" id="A0A438D8D7"/>
<organism evidence="2 3">
    <name type="scientific">Vitis vinifera</name>
    <name type="common">Grape</name>
    <dbReference type="NCBI Taxonomy" id="29760"/>
    <lineage>
        <taxon>Eukaryota</taxon>
        <taxon>Viridiplantae</taxon>
        <taxon>Streptophyta</taxon>
        <taxon>Embryophyta</taxon>
        <taxon>Tracheophyta</taxon>
        <taxon>Spermatophyta</taxon>
        <taxon>Magnoliopsida</taxon>
        <taxon>eudicotyledons</taxon>
        <taxon>Gunneridae</taxon>
        <taxon>Pentapetalae</taxon>
        <taxon>rosids</taxon>
        <taxon>Vitales</taxon>
        <taxon>Vitaceae</taxon>
        <taxon>Viteae</taxon>
        <taxon>Vitis</taxon>
    </lineage>
</organism>
<gene>
    <name evidence="2" type="ORF">CK203_095301</name>
</gene>
<comment type="caution">
    <text evidence="2">The sequence shown here is derived from an EMBL/GenBank/DDBJ whole genome shotgun (WGS) entry which is preliminary data.</text>
</comment>
<feature type="region of interest" description="Disordered" evidence="1">
    <location>
        <begin position="80"/>
        <end position="104"/>
    </location>
</feature>
<reference evidence="2 3" key="1">
    <citation type="journal article" date="2018" name="PLoS Genet.">
        <title>Population sequencing reveals clonal diversity and ancestral inbreeding in the grapevine cultivar Chardonnay.</title>
        <authorList>
            <person name="Roach M.J."/>
            <person name="Johnson D.L."/>
            <person name="Bohlmann J."/>
            <person name="van Vuuren H.J."/>
            <person name="Jones S.J."/>
            <person name="Pretorius I.S."/>
            <person name="Schmidt S.A."/>
            <person name="Borneman A.R."/>
        </authorList>
    </citation>
    <scope>NUCLEOTIDE SEQUENCE [LARGE SCALE GENOMIC DNA]</scope>
    <source>
        <strain evidence="3">cv. Chardonnay</strain>
        <tissue evidence="2">Leaf</tissue>
    </source>
</reference>
<evidence type="ECO:0000313" key="3">
    <source>
        <dbReference type="Proteomes" id="UP000288805"/>
    </source>
</evidence>
<feature type="compositionally biased region" description="Basic and acidic residues" evidence="1">
    <location>
        <begin position="80"/>
        <end position="98"/>
    </location>
</feature>
<evidence type="ECO:0000256" key="1">
    <source>
        <dbReference type="SAM" id="MobiDB-lite"/>
    </source>
</evidence>
<name>A0A438D8D7_VITVI</name>